<evidence type="ECO:0000256" key="1">
    <source>
        <dbReference type="SAM" id="SignalP"/>
    </source>
</evidence>
<dbReference type="STRING" id="137658.SAMN05216186_1415"/>
<sequence>MKSTYLMLGLALASPWATAEDRQVYHYGMDLDVAQAISTTEPSGCMPGEAIMTYKDSKGEVHTLVYVRQGSDCRD</sequence>
<dbReference type="Pfam" id="PF10976">
    <property type="entry name" value="DUF2790"/>
    <property type="match status" value="1"/>
</dbReference>
<reference evidence="2 3" key="1">
    <citation type="submission" date="2016-10" db="EMBL/GenBank/DDBJ databases">
        <authorList>
            <person name="de Groot N.N."/>
        </authorList>
    </citation>
    <scope>NUCLEOTIDE SEQUENCE [LARGE SCALE GENOMIC DNA]</scope>
    <source>
        <strain evidence="2 3">JCM 21544</strain>
    </source>
</reference>
<evidence type="ECO:0000313" key="3">
    <source>
        <dbReference type="Proteomes" id="UP000198706"/>
    </source>
</evidence>
<protein>
    <recommendedName>
        <fullName evidence="4">DUF2790 domain-containing protein</fullName>
    </recommendedName>
</protein>
<dbReference type="AlphaFoldDB" id="A0A1G9PSZ2"/>
<dbReference type="InterPro" id="IPR021245">
    <property type="entry name" value="DUF2790"/>
</dbReference>
<dbReference type="Proteomes" id="UP000198706">
    <property type="component" value="Unassembled WGS sequence"/>
</dbReference>
<evidence type="ECO:0000313" key="2">
    <source>
        <dbReference type="EMBL" id="SDM01888.1"/>
    </source>
</evidence>
<dbReference type="EMBL" id="FNFD01000041">
    <property type="protein sequence ID" value="SDM01888.1"/>
    <property type="molecule type" value="Genomic_DNA"/>
</dbReference>
<keyword evidence="3" id="KW-1185">Reference proteome</keyword>
<dbReference type="RefSeq" id="WP_084339744.1">
    <property type="nucleotide sequence ID" value="NZ_FNFD01000041.1"/>
</dbReference>
<name>A0A1G9PSZ2_9PSED</name>
<gene>
    <name evidence="2" type="ORF">SAMN05216186_1415</name>
</gene>
<feature type="chain" id="PRO_5011461414" description="DUF2790 domain-containing protein" evidence="1">
    <location>
        <begin position="20"/>
        <end position="75"/>
    </location>
</feature>
<dbReference type="Gene3D" id="2.30.140.50">
    <property type="entry name" value="Protein of unknown function DUF2790"/>
    <property type="match status" value="1"/>
</dbReference>
<keyword evidence="1" id="KW-0732">Signal</keyword>
<organism evidence="2 3">
    <name type="scientific">Pseudomonas indica</name>
    <dbReference type="NCBI Taxonomy" id="137658"/>
    <lineage>
        <taxon>Bacteria</taxon>
        <taxon>Pseudomonadati</taxon>
        <taxon>Pseudomonadota</taxon>
        <taxon>Gammaproteobacteria</taxon>
        <taxon>Pseudomonadales</taxon>
        <taxon>Pseudomonadaceae</taxon>
        <taxon>Pseudomonas</taxon>
    </lineage>
</organism>
<feature type="signal peptide" evidence="1">
    <location>
        <begin position="1"/>
        <end position="19"/>
    </location>
</feature>
<evidence type="ECO:0008006" key="4">
    <source>
        <dbReference type="Google" id="ProtNLM"/>
    </source>
</evidence>
<proteinExistence type="predicted"/>
<accession>A0A1G9PSZ2</accession>